<accession>A0ACB9UXL2</accession>
<keyword evidence="2" id="KW-1185">Reference proteome</keyword>
<evidence type="ECO:0000313" key="1">
    <source>
        <dbReference type="EMBL" id="KAI4582237.1"/>
    </source>
</evidence>
<dbReference type="Proteomes" id="UP001057279">
    <property type="component" value="Linkage Group LG08"/>
</dbReference>
<comment type="caution">
    <text evidence="1">The sequence shown here is derived from an EMBL/GenBank/DDBJ whole genome shotgun (WGS) entry which is preliminary data.</text>
</comment>
<organism evidence="1 2">
    <name type="scientific">Ovis ammon polii x Ovis aries</name>
    <dbReference type="NCBI Taxonomy" id="2918886"/>
    <lineage>
        <taxon>Eukaryota</taxon>
        <taxon>Metazoa</taxon>
        <taxon>Chordata</taxon>
        <taxon>Craniata</taxon>
        <taxon>Vertebrata</taxon>
        <taxon>Euteleostomi</taxon>
        <taxon>Mammalia</taxon>
        <taxon>Eutheria</taxon>
        <taxon>Laurasiatheria</taxon>
        <taxon>Artiodactyla</taxon>
        <taxon>Ruminantia</taxon>
        <taxon>Pecora</taxon>
        <taxon>Bovidae</taxon>
        <taxon>Caprinae</taxon>
        <taxon>Ovis</taxon>
    </lineage>
</organism>
<protein>
    <submittedName>
        <fullName evidence="1">Uncharacterized protein</fullName>
    </submittedName>
</protein>
<evidence type="ECO:0000313" key="2">
    <source>
        <dbReference type="Proteomes" id="UP001057279"/>
    </source>
</evidence>
<sequence length="238" mass="26933">MNPTTFPNCGLTGPNVFDLEDMLGKPTCHFKKQIYNPFNIHQIYFEVVDAVKAAGAGLVPASATSLNLRVTRQPPVHRKCTNSFFQVLALVSMLCSFAQWINRPIRCLSSYFILHLCKVPQLLIRKLDECTYGVFLQAMQIVNRKGAMVNEFGKILAWMLKGITNPIYAKNGWLEGLEEVQDKEKLNDFQDRAPYHCSLSNLRNARELMRTGYQLSPDSSFCCECNNPLSNMGPEALF</sequence>
<name>A0ACB9UXL2_9CETA</name>
<proteinExistence type="predicted"/>
<reference evidence="1" key="1">
    <citation type="submission" date="2022-03" db="EMBL/GenBank/DDBJ databases">
        <title>Genomic analyses of argali, domestic sheep and their hybrids provide insights into chromosomal evolution, heterosis and genetic basis of agronomic traits.</title>
        <authorList>
            <person name="Li M."/>
        </authorList>
    </citation>
    <scope>NUCLEOTIDE SEQUENCE</scope>
    <source>
        <strain evidence="1">F1 hybrid</strain>
    </source>
</reference>
<dbReference type="EMBL" id="CM043033">
    <property type="protein sequence ID" value="KAI4582237.1"/>
    <property type="molecule type" value="Genomic_DNA"/>
</dbReference>
<gene>
    <name evidence="1" type="ORF">MJG53_008788</name>
</gene>